<keyword evidence="6" id="KW-1185">Reference proteome</keyword>
<dbReference type="PANTHER" id="PTHR33204:SF18">
    <property type="entry name" value="TRANSCRIPTIONAL REGULATORY PROTEIN"/>
    <property type="match status" value="1"/>
</dbReference>
<dbReference type="PANTHER" id="PTHR33204">
    <property type="entry name" value="TRANSCRIPTIONAL REGULATOR, MARR FAMILY"/>
    <property type="match status" value="1"/>
</dbReference>
<dbReference type="Pfam" id="PF01638">
    <property type="entry name" value="HxlR"/>
    <property type="match status" value="1"/>
</dbReference>
<dbReference type="Proteomes" id="UP000230607">
    <property type="component" value="Chromosome 1"/>
</dbReference>
<dbReference type="EMBL" id="LT841358">
    <property type="protein sequence ID" value="SMH71251.1"/>
    <property type="molecule type" value="Genomic_DNA"/>
</dbReference>
<proteinExistence type="predicted"/>
<dbReference type="RefSeq" id="WP_157927255.1">
    <property type="nucleotide sequence ID" value="NZ_LT841358.1"/>
</dbReference>
<keyword evidence="3" id="KW-0804">Transcription</keyword>
<sequence length="126" mass="14608">METKRKSLPIIKDSCSFEGYDALSLMSETAKLRKIITKRGTLEILIPLCCTTEPVRYKQFRQALKGISSRTLAIRLKELEKSGVLERLSYNEIPPRVEYKLTGKGQELVESMINLLQWMKKWSKTR</sequence>
<accession>A0A2H1FES6</accession>
<organism evidence="5 6">
    <name type="scientific">Candidatus Nitrosotalea okcheonensis</name>
    <dbReference type="NCBI Taxonomy" id="1903276"/>
    <lineage>
        <taxon>Archaea</taxon>
        <taxon>Nitrososphaerota</taxon>
        <taxon>Nitrososphaeria</taxon>
        <taxon>Nitrosotaleales</taxon>
        <taxon>Nitrosotaleaceae</taxon>
        <taxon>Nitrosotalea</taxon>
    </lineage>
</organism>
<keyword evidence="1" id="KW-0805">Transcription regulation</keyword>
<dbReference type="SUPFAM" id="SSF46785">
    <property type="entry name" value="Winged helix' DNA-binding domain"/>
    <property type="match status" value="1"/>
</dbReference>
<dbReference type="InterPro" id="IPR036388">
    <property type="entry name" value="WH-like_DNA-bd_sf"/>
</dbReference>
<evidence type="ECO:0000256" key="2">
    <source>
        <dbReference type="ARBA" id="ARBA00023125"/>
    </source>
</evidence>
<dbReference type="GO" id="GO:0003677">
    <property type="term" value="F:DNA binding"/>
    <property type="evidence" value="ECO:0007669"/>
    <property type="project" value="UniProtKB-KW"/>
</dbReference>
<keyword evidence="2" id="KW-0238">DNA-binding</keyword>
<dbReference type="InterPro" id="IPR002577">
    <property type="entry name" value="HTH_HxlR"/>
</dbReference>
<protein>
    <submittedName>
        <fullName evidence="5">Putative transcriptional regulator, HxlR family</fullName>
    </submittedName>
</protein>
<name>A0A2H1FES6_9ARCH</name>
<dbReference type="PROSITE" id="PS51118">
    <property type="entry name" value="HTH_HXLR"/>
    <property type="match status" value="1"/>
</dbReference>
<dbReference type="InterPro" id="IPR036390">
    <property type="entry name" value="WH_DNA-bd_sf"/>
</dbReference>
<dbReference type="OrthoDB" id="10490at2157"/>
<evidence type="ECO:0000313" key="6">
    <source>
        <dbReference type="Proteomes" id="UP000230607"/>
    </source>
</evidence>
<evidence type="ECO:0000259" key="4">
    <source>
        <dbReference type="PROSITE" id="PS51118"/>
    </source>
</evidence>
<evidence type="ECO:0000313" key="5">
    <source>
        <dbReference type="EMBL" id="SMH71251.1"/>
    </source>
</evidence>
<reference evidence="6" key="1">
    <citation type="submission" date="2017-03" db="EMBL/GenBank/DDBJ databases">
        <authorList>
            <person name="Herbold C."/>
        </authorList>
    </citation>
    <scope>NUCLEOTIDE SEQUENCE [LARGE SCALE GENOMIC DNA]</scope>
</reference>
<dbReference type="AlphaFoldDB" id="A0A2H1FES6"/>
<evidence type="ECO:0000256" key="3">
    <source>
        <dbReference type="ARBA" id="ARBA00023163"/>
    </source>
</evidence>
<dbReference type="Gene3D" id="1.10.10.10">
    <property type="entry name" value="Winged helix-like DNA-binding domain superfamily/Winged helix DNA-binding domain"/>
    <property type="match status" value="1"/>
</dbReference>
<gene>
    <name evidence="5" type="ORF">NCS_11058</name>
</gene>
<feature type="domain" description="HTH hxlR-type" evidence="4">
    <location>
        <begin position="15"/>
        <end position="126"/>
    </location>
</feature>
<evidence type="ECO:0000256" key="1">
    <source>
        <dbReference type="ARBA" id="ARBA00023015"/>
    </source>
</evidence>